<dbReference type="SUPFAM" id="SSF52151">
    <property type="entry name" value="FabD/lysophospholipase-like"/>
    <property type="match status" value="1"/>
</dbReference>
<evidence type="ECO:0000313" key="5">
    <source>
        <dbReference type="EMBL" id="QAZ66780.1"/>
    </source>
</evidence>
<protein>
    <submittedName>
        <fullName evidence="5">Patatin</fullName>
    </submittedName>
</protein>
<keyword evidence="3" id="KW-0378">Hydrolase</keyword>
<name>A0A4P6HLI8_9BACT</name>
<sequence length="310" mass="32760">MTRRILSIDGGGILGLIPAVILADIEARAGRPAAELFDLVAGTSTGGIIACAVAAGIPARDVVALYRERGSEIFSRSLGHRLATGFGLWGPQYGAGGVEAALAAVFGDRRLSGCGVGLLIPAYDIEARTPHLFKSHKAQDYAWRDYYLRDVCRATSAAPTYFPPARITSLAGDTATFVDGGLYANNPAACALARAAKAGSLEDVILVSLGTGQIERPYLYDVARRWGLAAWVRPLLDCMFDGQADTAAHQCKALLGDRMVRIQPALPGERAMDDASPKALQTLSAIARGVIADQDALFDKICEMTLPKAA</sequence>
<dbReference type="InterPro" id="IPR002641">
    <property type="entry name" value="PNPLA_dom"/>
</dbReference>
<organism evidence="5 6">
    <name type="scientific">Solidesulfovibrio carbinolicus</name>
    <dbReference type="NCBI Taxonomy" id="296842"/>
    <lineage>
        <taxon>Bacteria</taxon>
        <taxon>Pseudomonadati</taxon>
        <taxon>Thermodesulfobacteriota</taxon>
        <taxon>Desulfovibrionia</taxon>
        <taxon>Desulfovibrionales</taxon>
        <taxon>Desulfovibrionaceae</taxon>
        <taxon>Solidesulfovibrio</taxon>
    </lineage>
</organism>
<feature type="short sequence motif" description="GXSXG" evidence="3">
    <location>
        <begin position="42"/>
        <end position="46"/>
    </location>
</feature>
<dbReference type="NCBIfam" id="NF041079">
    <property type="entry name" value="CBASS_lipase"/>
    <property type="match status" value="1"/>
</dbReference>
<keyword evidence="2 3" id="KW-0443">Lipid metabolism</keyword>
<dbReference type="GO" id="GO:0016042">
    <property type="term" value="P:lipid catabolic process"/>
    <property type="evidence" value="ECO:0007669"/>
    <property type="project" value="UniProtKB-UniRule"/>
</dbReference>
<dbReference type="EMBL" id="CP026538">
    <property type="protein sequence ID" value="QAZ66780.1"/>
    <property type="molecule type" value="Genomic_DNA"/>
</dbReference>
<dbReference type="Proteomes" id="UP000293296">
    <property type="component" value="Chromosome"/>
</dbReference>
<evidence type="ECO:0000256" key="1">
    <source>
        <dbReference type="ARBA" id="ARBA00010240"/>
    </source>
</evidence>
<dbReference type="PANTHER" id="PTHR32176">
    <property type="entry name" value="XYLOSE ISOMERASE"/>
    <property type="match status" value="1"/>
</dbReference>
<dbReference type="Gene3D" id="3.40.1090.10">
    <property type="entry name" value="Cytosolic phospholipase A2 catalytic domain"/>
    <property type="match status" value="1"/>
</dbReference>
<dbReference type="RefSeq" id="WP_129350534.1">
    <property type="nucleotide sequence ID" value="NZ_CP026538.1"/>
</dbReference>
<comment type="similarity">
    <text evidence="1">Belongs to the patatin family.</text>
</comment>
<dbReference type="GO" id="GO:0004620">
    <property type="term" value="F:phospholipase activity"/>
    <property type="evidence" value="ECO:0007669"/>
    <property type="project" value="TreeGrafter"/>
</dbReference>
<dbReference type="PANTHER" id="PTHR32176:SF92">
    <property type="entry name" value="XYLOSE ISOMERASE"/>
    <property type="match status" value="1"/>
</dbReference>
<dbReference type="KEGG" id="dcb:C3Y92_05785"/>
<accession>A0A4P6HLI8</accession>
<keyword evidence="6" id="KW-1185">Reference proteome</keyword>
<reference evidence="5 6" key="1">
    <citation type="submission" date="2018-02" db="EMBL/GenBank/DDBJ databases">
        <title>Genome sequence of Desulfovibrio carbinolicus DSM 3852.</title>
        <authorList>
            <person name="Wilbanks E."/>
            <person name="Skennerton C.T."/>
            <person name="Orphan V.J."/>
        </authorList>
    </citation>
    <scope>NUCLEOTIDE SEQUENCE [LARGE SCALE GENOMIC DNA]</scope>
    <source>
        <strain evidence="5 6">DSM 3852</strain>
    </source>
</reference>
<dbReference type="Pfam" id="PF01734">
    <property type="entry name" value="Patatin"/>
    <property type="match status" value="1"/>
</dbReference>
<feature type="short sequence motif" description="DGA/G" evidence="3">
    <location>
        <begin position="179"/>
        <end position="181"/>
    </location>
</feature>
<feature type="domain" description="PNPLA" evidence="4">
    <location>
        <begin position="6"/>
        <end position="192"/>
    </location>
</feature>
<dbReference type="AlphaFoldDB" id="A0A4P6HLI8"/>
<feature type="active site" description="Proton acceptor" evidence="3">
    <location>
        <position position="179"/>
    </location>
</feature>
<keyword evidence="3" id="KW-0442">Lipid degradation</keyword>
<dbReference type="PROSITE" id="PS51635">
    <property type="entry name" value="PNPLA"/>
    <property type="match status" value="1"/>
</dbReference>
<proteinExistence type="inferred from homology"/>
<evidence type="ECO:0000259" key="4">
    <source>
        <dbReference type="PROSITE" id="PS51635"/>
    </source>
</evidence>
<dbReference type="GO" id="GO:0047372">
    <property type="term" value="F:monoacylglycerol lipase activity"/>
    <property type="evidence" value="ECO:0007669"/>
    <property type="project" value="TreeGrafter"/>
</dbReference>
<evidence type="ECO:0000256" key="3">
    <source>
        <dbReference type="PROSITE-ProRule" id="PRU01161"/>
    </source>
</evidence>
<feature type="active site" description="Nucleophile" evidence="3">
    <location>
        <position position="44"/>
    </location>
</feature>
<dbReference type="InterPro" id="IPR016035">
    <property type="entry name" value="Acyl_Trfase/lysoPLipase"/>
</dbReference>
<evidence type="ECO:0000313" key="6">
    <source>
        <dbReference type="Proteomes" id="UP000293296"/>
    </source>
</evidence>
<feature type="short sequence motif" description="GXGXXG" evidence="3">
    <location>
        <begin position="10"/>
        <end position="15"/>
    </location>
</feature>
<evidence type="ECO:0000256" key="2">
    <source>
        <dbReference type="ARBA" id="ARBA00023098"/>
    </source>
</evidence>
<gene>
    <name evidence="5" type="ORF">C3Y92_05785</name>
</gene>
<dbReference type="OrthoDB" id="9807112at2"/>